<dbReference type="InterPro" id="IPR012645">
    <property type="entry name" value="CHP02301"/>
</dbReference>
<name>A0A6N1VBS6_9HYPH</name>
<organism evidence="1 2">
    <name type="scientific">Oricola thermophila</name>
    <dbReference type="NCBI Taxonomy" id="2742145"/>
    <lineage>
        <taxon>Bacteria</taxon>
        <taxon>Pseudomonadati</taxon>
        <taxon>Pseudomonadota</taxon>
        <taxon>Alphaproteobacteria</taxon>
        <taxon>Hyphomicrobiales</taxon>
        <taxon>Ahrensiaceae</taxon>
        <taxon>Oricola</taxon>
    </lineage>
</organism>
<proteinExistence type="predicted"/>
<evidence type="ECO:0000313" key="1">
    <source>
        <dbReference type="EMBL" id="QKV18456.1"/>
    </source>
</evidence>
<gene>
    <name evidence="1" type="ORF">HTY61_08320</name>
</gene>
<accession>A0A6N1VBS6</accession>
<dbReference type="EMBL" id="CP054836">
    <property type="protein sequence ID" value="QKV18456.1"/>
    <property type="molecule type" value="Genomic_DNA"/>
</dbReference>
<dbReference type="Proteomes" id="UP000509367">
    <property type="component" value="Chromosome"/>
</dbReference>
<dbReference type="KEGG" id="orm:HTY61_08320"/>
<dbReference type="AlphaFoldDB" id="A0A6N1VBS6"/>
<dbReference type="RefSeq" id="WP_175276349.1">
    <property type="nucleotide sequence ID" value="NZ_CP054836.1"/>
</dbReference>
<dbReference type="NCBIfam" id="TIGR02301">
    <property type="entry name" value="TIGR02301 family protein"/>
    <property type="match status" value="1"/>
</dbReference>
<dbReference type="Pfam" id="PF09539">
    <property type="entry name" value="DUF2385"/>
    <property type="match status" value="1"/>
</dbReference>
<reference evidence="1 2" key="1">
    <citation type="submission" date="2020-06" db="EMBL/GenBank/DDBJ databases">
        <title>Oricola thermophila sp. nov. isolated from a tidal sediments.</title>
        <authorList>
            <person name="Kwon K.K."/>
            <person name="Yang S.-H."/>
            <person name="Park M.-J."/>
        </authorList>
    </citation>
    <scope>NUCLEOTIDE SEQUENCE [LARGE SCALE GENOMIC DNA]</scope>
    <source>
        <strain evidence="1 2">MEBiC13590</strain>
    </source>
</reference>
<protein>
    <submittedName>
        <fullName evidence="1">TIGR02301 family protein</fullName>
    </submittedName>
</protein>
<keyword evidence="2" id="KW-1185">Reference proteome</keyword>
<evidence type="ECO:0000313" key="2">
    <source>
        <dbReference type="Proteomes" id="UP000509367"/>
    </source>
</evidence>
<sequence length="116" mass="13264">MVAALLLAALPGARAASLVPYDEKLMRLAEVLGSIHYLRNLCGEESNQWRDQMNTLLSVEKPEPLRRAQLIARFNRGYRSFDSVYVTCTEQALKAVDRYMAEARDLTREINNRYGE</sequence>